<dbReference type="InterPro" id="IPR008615">
    <property type="entry name" value="FNIP"/>
</dbReference>
<evidence type="ECO:0000313" key="3">
    <source>
        <dbReference type="Proteomes" id="UP000001396"/>
    </source>
</evidence>
<dbReference type="Proteomes" id="UP000001396">
    <property type="component" value="Unassembled WGS sequence"/>
</dbReference>
<sequence>MNTNNNNDNNNFVNIPHIILRYIINYLDNIDRLCFSLTCKRWFHERNRYFIFNPDDLVHQSLEYTYPSFKLNSYRDIIHRSLELKTICRLNIRAYLTPIGYSNFDYVIHKDSLVDYKIPLSCRSLTLPDDLEESDLEHLRKTLVDSSITEIENYQVSKRGPLSSKITSICYKGTKMLPSNVLHGLTRLELVYFNRPLEPGTLPSTLQYLKFKSFNQPLSPGCLPEGLIDITFGHAFQHPIESGVLPNSLKSLTGSRTYSEQVIQKGALPPNLETLKFARLEPISNLEIPASLVTLEGIPIAWLPLIKDLKNLRNLSIAGFDGDRLKPGDIPEGVVNLKLSRAKVMANENMPNIIPYSVKYLHLDDCDYAFPVDLAYDFEEVKISGSTTINHQLSYVKINKLDLQDSKLVFNQQNIPERTNSIVFSSNVTDNFRYSNPANELMIKEIDKGYFCIFGKTRSNLVSGFFHESQSRYLFESVDTNFYKS</sequence>
<dbReference type="PANTHER" id="PTHR32134">
    <property type="entry name" value="FNIP REPEAT-CONTAINING PROTEIN"/>
    <property type="match status" value="1"/>
</dbReference>
<dbReference type="PROSITE" id="PS50181">
    <property type="entry name" value="FBOX"/>
    <property type="match status" value="1"/>
</dbReference>
<accession>D3AZE8</accession>
<gene>
    <name evidence="2" type="ORF">PPL_01489</name>
</gene>
<dbReference type="SUPFAM" id="SSF81383">
    <property type="entry name" value="F-box domain"/>
    <property type="match status" value="1"/>
</dbReference>
<dbReference type="FunCoup" id="D3AZE8">
    <property type="interactions" value="166"/>
</dbReference>
<organism evidence="2 3">
    <name type="scientific">Heterostelium pallidum (strain ATCC 26659 / Pp 5 / PN500)</name>
    <name type="common">Cellular slime mold</name>
    <name type="synonym">Polysphondylium pallidum</name>
    <dbReference type="NCBI Taxonomy" id="670386"/>
    <lineage>
        <taxon>Eukaryota</taxon>
        <taxon>Amoebozoa</taxon>
        <taxon>Evosea</taxon>
        <taxon>Eumycetozoa</taxon>
        <taxon>Dictyostelia</taxon>
        <taxon>Acytosteliales</taxon>
        <taxon>Acytosteliaceae</taxon>
        <taxon>Heterostelium</taxon>
    </lineage>
</organism>
<dbReference type="RefSeq" id="XP_020437639.1">
    <property type="nucleotide sequence ID" value="XM_020572496.1"/>
</dbReference>
<proteinExistence type="predicted"/>
<feature type="domain" description="F-box" evidence="1">
    <location>
        <begin position="9"/>
        <end position="42"/>
    </location>
</feature>
<dbReference type="InterPro" id="IPR051251">
    <property type="entry name" value="STK_FNIP-Repeat"/>
</dbReference>
<dbReference type="GeneID" id="31357017"/>
<dbReference type="Pfam" id="PF05725">
    <property type="entry name" value="FNIP"/>
    <property type="match status" value="2"/>
</dbReference>
<dbReference type="InParanoid" id="D3AZE8"/>
<dbReference type="EMBL" id="ADBJ01000007">
    <property type="protein sequence ID" value="EFA85531.1"/>
    <property type="molecule type" value="Genomic_DNA"/>
</dbReference>
<evidence type="ECO:0000259" key="1">
    <source>
        <dbReference type="PROSITE" id="PS50181"/>
    </source>
</evidence>
<dbReference type="AlphaFoldDB" id="D3AZE8"/>
<evidence type="ECO:0000313" key="2">
    <source>
        <dbReference type="EMBL" id="EFA85531.1"/>
    </source>
</evidence>
<dbReference type="PANTHER" id="PTHR32134:SF92">
    <property type="entry name" value="FNIP REPEAT-CONTAINING PROTEIN"/>
    <property type="match status" value="1"/>
</dbReference>
<comment type="caution">
    <text evidence="2">The sequence shown here is derived from an EMBL/GenBank/DDBJ whole genome shotgun (WGS) entry which is preliminary data.</text>
</comment>
<dbReference type="Pfam" id="PF00646">
    <property type="entry name" value="F-box"/>
    <property type="match status" value="1"/>
</dbReference>
<dbReference type="InterPro" id="IPR001810">
    <property type="entry name" value="F-box_dom"/>
</dbReference>
<dbReference type="InterPro" id="IPR036047">
    <property type="entry name" value="F-box-like_dom_sf"/>
</dbReference>
<dbReference type="CDD" id="cd09917">
    <property type="entry name" value="F-box_SF"/>
    <property type="match status" value="1"/>
</dbReference>
<keyword evidence="3" id="KW-1185">Reference proteome</keyword>
<dbReference type="Gene3D" id="1.20.1280.50">
    <property type="match status" value="1"/>
</dbReference>
<protein>
    <recommendedName>
        <fullName evidence="1">F-box domain-containing protein</fullName>
    </recommendedName>
</protein>
<reference evidence="2 3" key="1">
    <citation type="journal article" date="2011" name="Genome Res.">
        <title>Phylogeny-wide analysis of social amoeba genomes highlights ancient origins for complex intercellular communication.</title>
        <authorList>
            <person name="Heidel A.J."/>
            <person name="Lawal H.M."/>
            <person name="Felder M."/>
            <person name="Schilde C."/>
            <person name="Helps N.R."/>
            <person name="Tunggal B."/>
            <person name="Rivero F."/>
            <person name="John U."/>
            <person name="Schleicher M."/>
            <person name="Eichinger L."/>
            <person name="Platzer M."/>
            <person name="Noegel A.A."/>
            <person name="Schaap P."/>
            <person name="Gloeckner G."/>
        </authorList>
    </citation>
    <scope>NUCLEOTIDE SEQUENCE [LARGE SCALE GENOMIC DNA]</scope>
    <source>
        <strain evidence="3">ATCC 26659 / Pp 5 / PN500</strain>
    </source>
</reference>
<name>D3AZE8_HETP5</name>